<dbReference type="PANTHER" id="PTHR46566">
    <property type="entry name" value="1-PHOSPHOFRUCTOKINASE-RELATED"/>
    <property type="match status" value="1"/>
</dbReference>
<dbReference type="GO" id="GO:0016052">
    <property type="term" value="P:carbohydrate catabolic process"/>
    <property type="evidence" value="ECO:0007669"/>
    <property type="project" value="UniProtKB-ARBA"/>
</dbReference>
<dbReference type="GO" id="GO:0044281">
    <property type="term" value="P:small molecule metabolic process"/>
    <property type="evidence" value="ECO:0007669"/>
    <property type="project" value="UniProtKB-ARBA"/>
</dbReference>
<dbReference type="FunFam" id="3.40.1190.20:FF:000001">
    <property type="entry name" value="Phosphofructokinase"/>
    <property type="match status" value="1"/>
</dbReference>
<dbReference type="InterPro" id="IPR022463">
    <property type="entry name" value="1-PFruKinase"/>
</dbReference>
<dbReference type="EMBL" id="PYAG01000012">
    <property type="protein sequence ID" value="RAO33973.1"/>
    <property type="molecule type" value="Genomic_DNA"/>
</dbReference>
<evidence type="ECO:0000256" key="6">
    <source>
        <dbReference type="PIRNR" id="PIRNR000535"/>
    </source>
</evidence>
<dbReference type="InterPro" id="IPR011611">
    <property type="entry name" value="PfkB_dom"/>
</dbReference>
<keyword evidence="4 8" id="KW-0418">Kinase</keyword>
<dbReference type="PANTHER" id="PTHR46566:SF5">
    <property type="entry name" value="1-PHOSPHOFRUCTOKINASE"/>
    <property type="match status" value="1"/>
</dbReference>
<keyword evidence="2 6" id="KW-0808">Transferase</keyword>
<dbReference type="PIRSF" id="PIRSF000535">
    <property type="entry name" value="1PFK/6PFK/LacC"/>
    <property type="match status" value="1"/>
</dbReference>
<reference evidence="8 9" key="1">
    <citation type="submission" date="2018-03" db="EMBL/GenBank/DDBJ databases">
        <title>Defining the species Micromonospora saelicesensis and Micromonospora noduli under the framework of genomics.</title>
        <authorList>
            <person name="Riesco R."/>
            <person name="Trujillo M.E."/>
        </authorList>
    </citation>
    <scope>NUCLEOTIDE SEQUENCE [LARGE SCALE GENOMIC DNA]</scope>
    <source>
        <strain evidence="8 9">PSN13</strain>
    </source>
</reference>
<dbReference type="GO" id="GO:0005829">
    <property type="term" value="C:cytosol"/>
    <property type="evidence" value="ECO:0007669"/>
    <property type="project" value="TreeGrafter"/>
</dbReference>
<keyword evidence="3" id="KW-0547">Nucleotide-binding</keyword>
<dbReference type="SUPFAM" id="SSF53613">
    <property type="entry name" value="Ribokinase-like"/>
    <property type="match status" value="1"/>
</dbReference>
<sequence>MIVTVTLNPSLDRAVEVDSLTRGEVIRAATAHLDPGGKGVNVSRALLANGVPSVAVLPSGGDEGNQLIRLLKAEGVEVLAVSIAGRTRSNITLAEPDGTVTKINEPGPAMCRAEFDEVIDRVLARASGADWVVLCGSVPPGLPADAYAQLCRKLRAAGVRVAVDTSGPALREAALAGATLLKPNRDELAEVVGTPLKDLGDVVDAAQCLRAWGAGTVVASLGADGAVLVDSEGVRTGTCPVARPRSAVGAGDALLAGFLAAGAQGAAALAEGLAWGAAAVSLPGSRMPGPADLFRHDVTIHP</sequence>
<dbReference type="InterPro" id="IPR017583">
    <property type="entry name" value="Tagatose/fructose_Pkinase"/>
</dbReference>
<evidence type="ECO:0000256" key="4">
    <source>
        <dbReference type="ARBA" id="ARBA00022777"/>
    </source>
</evidence>
<feature type="domain" description="Carbohydrate kinase PfkB" evidence="7">
    <location>
        <begin position="9"/>
        <end position="286"/>
    </location>
</feature>
<dbReference type="RefSeq" id="WP_112676612.1">
    <property type="nucleotide sequence ID" value="NZ_PYAG01000012.1"/>
</dbReference>
<evidence type="ECO:0000259" key="7">
    <source>
        <dbReference type="Pfam" id="PF00294"/>
    </source>
</evidence>
<evidence type="ECO:0000256" key="1">
    <source>
        <dbReference type="ARBA" id="ARBA00010688"/>
    </source>
</evidence>
<keyword evidence="5" id="KW-0067">ATP-binding</keyword>
<name>A0A328NPW1_9ACTN</name>
<dbReference type="NCBIfam" id="TIGR03168">
    <property type="entry name" value="1-PFK"/>
    <property type="match status" value="1"/>
</dbReference>
<dbReference type="CDD" id="cd01164">
    <property type="entry name" value="FruK_PfkB_like"/>
    <property type="match status" value="1"/>
</dbReference>
<dbReference type="GO" id="GO:0008662">
    <property type="term" value="F:1-phosphofructokinase activity"/>
    <property type="evidence" value="ECO:0007669"/>
    <property type="project" value="InterPro"/>
</dbReference>
<dbReference type="AlphaFoldDB" id="A0A328NPW1"/>
<gene>
    <name evidence="8" type="ORF">PSN13_02840</name>
</gene>
<evidence type="ECO:0000256" key="5">
    <source>
        <dbReference type="ARBA" id="ARBA00022840"/>
    </source>
</evidence>
<organism evidence="8 9">
    <name type="scientific">Micromonospora saelicesensis</name>
    <dbReference type="NCBI Taxonomy" id="285676"/>
    <lineage>
        <taxon>Bacteria</taxon>
        <taxon>Bacillati</taxon>
        <taxon>Actinomycetota</taxon>
        <taxon>Actinomycetes</taxon>
        <taxon>Micromonosporales</taxon>
        <taxon>Micromonosporaceae</taxon>
        <taxon>Micromonospora</taxon>
    </lineage>
</organism>
<evidence type="ECO:0000256" key="3">
    <source>
        <dbReference type="ARBA" id="ARBA00022741"/>
    </source>
</evidence>
<protein>
    <submittedName>
        <fullName evidence="8">6-phosphofructokinase</fullName>
    </submittedName>
</protein>
<dbReference type="Gene3D" id="3.40.1190.20">
    <property type="match status" value="1"/>
</dbReference>
<evidence type="ECO:0000313" key="9">
    <source>
        <dbReference type="Proteomes" id="UP000249419"/>
    </source>
</evidence>
<dbReference type="InterPro" id="IPR029056">
    <property type="entry name" value="Ribokinase-like"/>
</dbReference>
<evidence type="ECO:0000313" key="8">
    <source>
        <dbReference type="EMBL" id="RAO33973.1"/>
    </source>
</evidence>
<comment type="caution">
    <text evidence="8">The sequence shown here is derived from an EMBL/GenBank/DDBJ whole genome shotgun (WGS) entry which is preliminary data.</text>
</comment>
<dbReference type="NCBIfam" id="TIGR03828">
    <property type="entry name" value="pfkB"/>
    <property type="match status" value="1"/>
</dbReference>
<evidence type="ECO:0000256" key="2">
    <source>
        <dbReference type="ARBA" id="ARBA00022679"/>
    </source>
</evidence>
<dbReference type="Pfam" id="PF00294">
    <property type="entry name" value="PfkB"/>
    <property type="match status" value="1"/>
</dbReference>
<dbReference type="GO" id="GO:0005524">
    <property type="term" value="F:ATP binding"/>
    <property type="evidence" value="ECO:0007669"/>
    <property type="project" value="UniProtKB-KW"/>
</dbReference>
<dbReference type="Proteomes" id="UP000249419">
    <property type="component" value="Unassembled WGS sequence"/>
</dbReference>
<proteinExistence type="inferred from homology"/>
<comment type="similarity">
    <text evidence="1">Belongs to the carbohydrate kinase PfkB family.</text>
</comment>
<accession>A0A328NPW1</accession>